<evidence type="ECO:0000256" key="2">
    <source>
        <dbReference type="ARBA" id="ARBA00012513"/>
    </source>
</evidence>
<evidence type="ECO:0000256" key="1">
    <source>
        <dbReference type="ARBA" id="ARBA00008874"/>
    </source>
</evidence>
<feature type="compositionally biased region" description="Polar residues" evidence="11">
    <location>
        <begin position="643"/>
        <end position="660"/>
    </location>
</feature>
<dbReference type="GO" id="GO:0007118">
    <property type="term" value="P:budding cell apical bud growth"/>
    <property type="evidence" value="ECO:0007669"/>
    <property type="project" value="EnsemblFungi"/>
</dbReference>
<dbReference type="Pfam" id="PF00069">
    <property type="entry name" value="Pkinase"/>
    <property type="match status" value="1"/>
</dbReference>
<evidence type="ECO:0000256" key="6">
    <source>
        <dbReference type="ARBA" id="ARBA00022777"/>
    </source>
</evidence>
<feature type="region of interest" description="Disordered" evidence="11">
    <location>
        <begin position="883"/>
        <end position="928"/>
    </location>
</feature>
<dbReference type="GO" id="GO:0005737">
    <property type="term" value="C:cytoplasm"/>
    <property type="evidence" value="ECO:0007669"/>
    <property type="project" value="TreeGrafter"/>
</dbReference>
<dbReference type="VEuPathDB" id="FungiDB:B1J91_L11550g"/>
<keyword evidence="5 10" id="KW-0547">Nucleotide-binding</keyword>
<dbReference type="GO" id="GO:0043332">
    <property type="term" value="C:mating projection tip"/>
    <property type="evidence" value="ECO:0007669"/>
    <property type="project" value="EnsemblFungi"/>
</dbReference>
<dbReference type="Proteomes" id="UP000054886">
    <property type="component" value="Unassembled WGS sequence"/>
</dbReference>
<name>A0A0W0CDY7_CANGB</name>
<dbReference type="PANTHER" id="PTHR48012:SF10">
    <property type="entry name" value="FI20177P1"/>
    <property type="match status" value="1"/>
</dbReference>
<evidence type="ECO:0000256" key="3">
    <source>
        <dbReference type="ARBA" id="ARBA00022527"/>
    </source>
</evidence>
<dbReference type="EMBL" id="LLZZ01000122">
    <property type="protein sequence ID" value="KTB02949.1"/>
    <property type="molecule type" value="Genomic_DNA"/>
</dbReference>
<feature type="domain" description="Protein kinase" evidence="12">
    <location>
        <begin position="16"/>
        <end position="269"/>
    </location>
</feature>
<dbReference type="FunFam" id="1.10.510.10:FF:000499">
    <property type="entry name" value="Serine/threonine-protein kinase KIC1"/>
    <property type="match status" value="1"/>
</dbReference>
<keyword evidence="4" id="KW-0808">Transferase</keyword>
<dbReference type="InterPro" id="IPR011009">
    <property type="entry name" value="Kinase-like_dom_sf"/>
</dbReference>
<evidence type="ECO:0000256" key="7">
    <source>
        <dbReference type="ARBA" id="ARBA00022840"/>
    </source>
</evidence>
<feature type="binding site" evidence="10">
    <location>
        <position position="45"/>
    </location>
    <ligand>
        <name>ATP</name>
        <dbReference type="ChEBI" id="CHEBI:30616"/>
    </ligand>
</feature>
<dbReference type="InterPro" id="IPR017441">
    <property type="entry name" value="Protein_kinase_ATP_BS"/>
</dbReference>
<dbReference type="InterPro" id="IPR000719">
    <property type="entry name" value="Prot_kinase_dom"/>
</dbReference>
<comment type="similarity">
    <text evidence="1">Belongs to the protein kinase superfamily. STE Ser/Thr protein kinase family. STE20 subfamily.</text>
</comment>
<evidence type="ECO:0000256" key="10">
    <source>
        <dbReference type="PROSITE-ProRule" id="PRU10141"/>
    </source>
</evidence>
<comment type="catalytic activity">
    <reaction evidence="8">
        <text>L-threonyl-[protein] + ATP = O-phospho-L-threonyl-[protein] + ADP + H(+)</text>
        <dbReference type="Rhea" id="RHEA:46608"/>
        <dbReference type="Rhea" id="RHEA-COMP:11060"/>
        <dbReference type="Rhea" id="RHEA-COMP:11605"/>
        <dbReference type="ChEBI" id="CHEBI:15378"/>
        <dbReference type="ChEBI" id="CHEBI:30013"/>
        <dbReference type="ChEBI" id="CHEBI:30616"/>
        <dbReference type="ChEBI" id="CHEBI:61977"/>
        <dbReference type="ChEBI" id="CHEBI:456216"/>
        <dbReference type="EC" id="2.7.11.1"/>
    </reaction>
</comment>
<evidence type="ECO:0000256" key="8">
    <source>
        <dbReference type="ARBA" id="ARBA00047899"/>
    </source>
</evidence>
<comment type="caution">
    <text evidence="13">The sequence shown here is derived from an EMBL/GenBank/DDBJ whole genome shotgun (WGS) entry which is preliminary data.</text>
</comment>
<dbReference type="Gene3D" id="1.10.510.10">
    <property type="entry name" value="Transferase(Phosphotransferase) domain 1"/>
    <property type="match status" value="1"/>
</dbReference>
<dbReference type="SMART" id="SM00220">
    <property type="entry name" value="S_TKc"/>
    <property type="match status" value="1"/>
</dbReference>
<dbReference type="PROSITE" id="PS00107">
    <property type="entry name" value="PROTEIN_KINASE_ATP"/>
    <property type="match status" value="1"/>
</dbReference>
<evidence type="ECO:0000256" key="5">
    <source>
        <dbReference type="ARBA" id="ARBA00022741"/>
    </source>
</evidence>
<evidence type="ECO:0000256" key="9">
    <source>
        <dbReference type="ARBA" id="ARBA00048679"/>
    </source>
</evidence>
<keyword evidence="6 13" id="KW-0418">Kinase</keyword>
<comment type="catalytic activity">
    <reaction evidence="9">
        <text>L-seryl-[protein] + ATP = O-phospho-L-seryl-[protein] + ADP + H(+)</text>
        <dbReference type="Rhea" id="RHEA:17989"/>
        <dbReference type="Rhea" id="RHEA-COMP:9863"/>
        <dbReference type="Rhea" id="RHEA-COMP:11604"/>
        <dbReference type="ChEBI" id="CHEBI:15378"/>
        <dbReference type="ChEBI" id="CHEBI:29999"/>
        <dbReference type="ChEBI" id="CHEBI:30616"/>
        <dbReference type="ChEBI" id="CHEBI:83421"/>
        <dbReference type="ChEBI" id="CHEBI:456216"/>
        <dbReference type="EC" id="2.7.11.1"/>
    </reaction>
</comment>
<dbReference type="VEuPathDB" id="FungiDB:GVI51_L11495"/>
<dbReference type="PROSITE" id="PS50011">
    <property type="entry name" value="PROTEIN_KINASE_DOM"/>
    <property type="match status" value="1"/>
</dbReference>
<dbReference type="VEuPathDB" id="FungiDB:CAGL0L11550g"/>
<dbReference type="GO" id="GO:0005933">
    <property type="term" value="C:cellular bud"/>
    <property type="evidence" value="ECO:0007669"/>
    <property type="project" value="EnsemblFungi"/>
</dbReference>
<evidence type="ECO:0000313" key="13">
    <source>
        <dbReference type="EMBL" id="KTA97910.1"/>
    </source>
</evidence>
<gene>
    <name evidence="14" type="ORF">AO440_004792</name>
    <name evidence="13" type="ORF">AO440_005251</name>
</gene>
<organism evidence="13 15">
    <name type="scientific">Candida glabrata</name>
    <name type="common">Yeast</name>
    <name type="synonym">Torulopsis glabrata</name>
    <dbReference type="NCBI Taxonomy" id="5478"/>
    <lineage>
        <taxon>Eukaryota</taxon>
        <taxon>Fungi</taxon>
        <taxon>Dikarya</taxon>
        <taxon>Ascomycota</taxon>
        <taxon>Saccharomycotina</taxon>
        <taxon>Saccharomycetes</taxon>
        <taxon>Saccharomycetales</taxon>
        <taxon>Saccharomycetaceae</taxon>
        <taxon>Nakaseomyces</taxon>
    </lineage>
</organism>
<keyword evidence="7 10" id="KW-0067">ATP-binding</keyword>
<proteinExistence type="inferred from homology"/>
<feature type="region of interest" description="Disordered" evidence="11">
    <location>
        <begin position="531"/>
        <end position="553"/>
    </location>
</feature>
<keyword evidence="3" id="KW-0723">Serine/threonine-protein kinase</keyword>
<evidence type="ECO:0000259" key="12">
    <source>
        <dbReference type="PROSITE" id="PS50011"/>
    </source>
</evidence>
<dbReference type="GO" id="GO:0031505">
    <property type="term" value="P:fungal-type cell wall organization"/>
    <property type="evidence" value="ECO:0007669"/>
    <property type="project" value="EnsemblFungi"/>
</dbReference>
<feature type="compositionally biased region" description="Low complexity" evidence="11">
    <location>
        <begin position="567"/>
        <end position="582"/>
    </location>
</feature>
<evidence type="ECO:0000256" key="11">
    <source>
        <dbReference type="SAM" id="MobiDB-lite"/>
    </source>
</evidence>
<reference evidence="13 15" key="1">
    <citation type="submission" date="2015-10" db="EMBL/GenBank/DDBJ databases">
        <title>Draft genomes sequences of Candida glabrata isolates 1A, 1B, 2A, 2B, 3A and 3B.</title>
        <authorList>
            <person name="Haavelsrud O.E."/>
            <person name="Gaustad P."/>
        </authorList>
    </citation>
    <scope>NUCLEOTIDE SEQUENCE [LARGE SCALE GENOMIC DNA]</scope>
    <source>
        <strain evidence="13">910700640</strain>
    </source>
</reference>
<evidence type="ECO:0000256" key="4">
    <source>
        <dbReference type="ARBA" id="ARBA00022679"/>
    </source>
</evidence>
<feature type="region of interest" description="Disordered" evidence="11">
    <location>
        <begin position="635"/>
        <end position="740"/>
    </location>
</feature>
<dbReference type="AlphaFoldDB" id="A0A0W0CDY7"/>
<evidence type="ECO:0000313" key="14">
    <source>
        <dbReference type="EMBL" id="KTB02949.1"/>
    </source>
</evidence>
<dbReference type="PROSITE" id="PS00108">
    <property type="entry name" value="PROTEIN_KINASE_ST"/>
    <property type="match status" value="1"/>
</dbReference>
<dbReference type="EC" id="2.7.11.1" evidence="2"/>
<feature type="compositionally biased region" description="Polar residues" evidence="11">
    <location>
        <begin position="894"/>
        <end position="928"/>
    </location>
</feature>
<feature type="region of interest" description="Disordered" evidence="11">
    <location>
        <begin position="567"/>
        <end position="605"/>
    </location>
</feature>
<dbReference type="GO" id="GO:0005524">
    <property type="term" value="F:ATP binding"/>
    <property type="evidence" value="ECO:0007669"/>
    <property type="project" value="UniProtKB-UniRule"/>
</dbReference>
<dbReference type="SUPFAM" id="SSF56112">
    <property type="entry name" value="Protein kinase-like (PK-like)"/>
    <property type="match status" value="1"/>
</dbReference>
<protein>
    <recommendedName>
        <fullName evidence="2">non-specific serine/threonine protein kinase</fullName>
        <ecNumber evidence="2">2.7.11.1</ecNumber>
    </recommendedName>
</protein>
<dbReference type="GO" id="GO:0000131">
    <property type="term" value="C:incipient cellular bud site"/>
    <property type="evidence" value="ECO:0007669"/>
    <property type="project" value="EnsemblFungi"/>
</dbReference>
<sequence>MKSSSEDKEKDISSTFKRTEVIGRGKFGIVYKGYHVKTKQVYAIKVLNLDSSEDEVEDVQREIQFLASLKQIPNITRYYGSYLRGTSLWIIMEYCAGGSLRSLLRPGKIDEKYIGVIMRELLVALKVIHKDNVIHRDIKAANVLITNEGQVKLCDFGVAAQLNQTSLRRQTMAGTPYWMAPEVIMEGVYYDTKVDIWSLGITAYEIATGNPPYCDVEALRAMQLIIKSKPPRLEERNYTPQLKEFIALCLDEDPQERLSAEELLKTKFIKTHKATPTTILKELISRYLLFRDKNKSYKDSAYLADDIPNAKAELTNEEKRRLSSDSSDGKEELSEIDVKWDFDSLSSNDYIIDNNIQMDAIPQDSGPDWPINQVDHFNFAYPEEDQYYMYHTNNNIQKTYQGTTIGKGNVGTIVHNSTLNAPISHTTTQFGNKATGTTSNITGSHSNPSNASKRLETKALKQLLQLFEDNEVISEETDISTELPVLAKNSSSLHIKTNFNGGVSEDTMGSASSEARKYPGVLTGSSYYSQSSPMVPVTSHKYQQGNGPMSSTLTAAPTSIEIEIPEELPTSTSTLQSQETSSGPTKPRSSTVSNPQLSFKQQNGVSRRLTVGAGANRNDNQVQSSLSTLKQNITEDNQKENPKQSSTVNNQSNGQLSSGTKSHHRTPSPSRLFANGSSPNKPLNISPTMSTASHLGGSSAPPMMKPMSNTVDRKDDTPSFSSPMGIVGKPSMNNSPSDGKSGVVLDKNGAAIPFTPLGNSSSRVNGEFRRMNPNLKLQMPLPTNAGARNKLLENSVTTSTPSNLGVNTAAAATAPASTNDSINQFGFNTSVTSALPVSMTPINEKSMDFNAKIKRSHSTSKRKNSLTLDQGVSSANLSASSINIGGGGSSNSSLQVNQENQPQLTPNSVLSDGASMNSGNTGTTITASMNSNSTAVNLNSSNVSASALSVKTVTTQPNSNTVTAAGTPVTGGNPIAITAPNVSAPTATAATANNGSNESVLADLPVMQAPPKQLQMDIFLDRNVYSTTNKMMDKKPQVLYELEKMLKMYEQGFPALEHALKSQLEKITAEDK</sequence>
<dbReference type="EMBL" id="LLZZ01000155">
    <property type="protein sequence ID" value="KTA97910.1"/>
    <property type="molecule type" value="Genomic_DNA"/>
</dbReference>
<dbReference type="InterPro" id="IPR050629">
    <property type="entry name" value="STE20/SPS1-PAK"/>
</dbReference>
<evidence type="ECO:0000313" key="15">
    <source>
        <dbReference type="Proteomes" id="UP000054886"/>
    </source>
</evidence>
<feature type="compositionally biased region" description="Polar residues" evidence="11">
    <location>
        <begin position="583"/>
        <end position="605"/>
    </location>
</feature>
<dbReference type="VEuPathDB" id="FungiDB:GWK60_L15521"/>
<feature type="compositionally biased region" description="Polar residues" evidence="11">
    <location>
        <begin position="675"/>
        <end position="693"/>
    </location>
</feature>
<dbReference type="GO" id="GO:0004674">
    <property type="term" value="F:protein serine/threonine kinase activity"/>
    <property type="evidence" value="ECO:0007669"/>
    <property type="project" value="UniProtKB-KW"/>
</dbReference>
<feature type="compositionally biased region" description="Polar residues" evidence="11">
    <location>
        <begin position="540"/>
        <end position="553"/>
    </location>
</feature>
<accession>A0A0W0CDY7</accession>
<dbReference type="InterPro" id="IPR008271">
    <property type="entry name" value="Ser/Thr_kinase_AS"/>
</dbReference>
<dbReference type="PANTHER" id="PTHR48012">
    <property type="entry name" value="STERILE20-LIKE KINASE, ISOFORM B-RELATED"/>
    <property type="match status" value="1"/>
</dbReference>